<evidence type="ECO:0000313" key="15">
    <source>
        <dbReference type="EMBL" id="KAK7270926.1"/>
    </source>
</evidence>
<feature type="transmembrane region" description="Helical" evidence="11">
    <location>
        <begin position="571"/>
        <end position="593"/>
    </location>
</feature>
<evidence type="ECO:0000256" key="8">
    <source>
        <dbReference type="ARBA" id="ARBA00022989"/>
    </source>
</evidence>
<evidence type="ECO:0000256" key="5">
    <source>
        <dbReference type="ARBA" id="ARBA00022692"/>
    </source>
</evidence>
<keyword evidence="7" id="KW-0067">ATP-binding</keyword>
<accession>A0AAN9IFS7</accession>
<evidence type="ECO:0000256" key="4">
    <source>
        <dbReference type="ARBA" id="ARBA00022448"/>
    </source>
</evidence>
<proteinExistence type="inferred from homology"/>
<protein>
    <recommendedName>
        <fullName evidence="3">ABC-type xenobiotic transporter</fullName>
        <ecNumber evidence="3">7.6.2.2</ecNumber>
    </recommendedName>
</protein>
<sequence length="865" mass="97458">MTAYSCPSFVLRVLCLPSLLFTPTLPKYHQYWRRKATLKMEGFWSMICGDLICSETAGKFPCFDFKFLTDPSTCMNHLMIICFDVFLIIMLSLVMIRKSSMRPFQGLFVVERYSKWQLVSATVNGSLGFLHLCLGIWVLDEKLRKSHTAFPLSWWLLELFQGFTWLLVGLCLSLRLEQLPKAFLWLFSILIFINSGIFCSISLFYVISSRELSIVVAFNVLAFPAATLLVLCTYKTKCQATNREIDESSYSPLSGNFNDIDPNSYVTPFAKAGTISRMLFLWLNPLMKRGQEKTLEDEDIPKLQESHRAETCYLSFVNQLNAQKQKEPLSQPSLLRAIVLCHWREILISGVFALLKVLTLSSGPLLLNAFVLVSEGNGSFKYEGYALAISLLVSKIIESLSQRQWYFHSRLVGMKVKSQLTAAIYKKQLRLSNAARLIHSSGEIMNYVTVDAYRIGEFPFWFHQTWTTIVQLCVILVVLFRALGLATIASLVVIVLTALCNIPLAKLQHKFLTKLLVAQDERLNASAEALVNVKALKLYAWEIHFKNAIESLRNVELEWLSSVLLLKAYNIIIFWASPILVYVASFTACYFLNVPLHANNLFTFVATLRLLQDPISIIPDVIGVVIQAKVAFSRIVKFLEAPELENANVRKKCLNENLKGLILIESADFSWDYNGTKPSLRNIDLEVRPGQKIAICGEVGSGKSSLLATILGEVPHTKGNITVYGKLAYVSQTAWIPTGTIQDNILFGSAFDVHRYQETLNRSSLIKDLQLFPHGDLTQIGERGVNLSGGQKQRVQLARALYQNADVYLLDDPFSAVDAHTAKNLFNEYIMKGLAGKTILLVTHQVDFLPAFDSVLAQNQSFSID</sequence>
<feature type="transmembrane region" description="Helical" evidence="11">
    <location>
        <begin position="77"/>
        <end position="96"/>
    </location>
</feature>
<dbReference type="Pfam" id="PF00005">
    <property type="entry name" value="ABC_tran"/>
    <property type="match status" value="1"/>
</dbReference>
<dbReference type="Pfam" id="PF24358">
    <property type="entry name" value="ABCC10_N"/>
    <property type="match status" value="1"/>
</dbReference>
<dbReference type="SUPFAM" id="SSF90123">
    <property type="entry name" value="ABC transporter transmembrane region"/>
    <property type="match status" value="1"/>
</dbReference>
<feature type="transmembrane region" description="Helical" evidence="11">
    <location>
        <begin position="460"/>
        <end position="480"/>
    </location>
</feature>
<dbReference type="CDD" id="cd03250">
    <property type="entry name" value="ABCC_MRP_domain1"/>
    <property type="match status" value="1"/>
</dbReference>
<evidence type="ECO:0000256" key="10">
    <source>
        <dbReference type="ARBA" id="ARBA00034018"/>
    </source>
</evidence>
<evidence type="ECO:0000259" key="14">
    <source>
        <dbReference type="PROSITE" id="PS50929"/>
    </source>
</evidence>
<dbReference type="GO" id="GO:0016887">
    <property type="term" value="F:ATP hydrolysis activity"/>
    <property type="evidence" value="ECO:0007669"/>
    <property type="project" value="InterPro"/>
</dbReference>
<feature type="transmembrane region" description="Helical" evidence="11">
    <location>
        <begin position="183"/>
        <end position="207"/>
    </location>
</feature>
<keyword evidence="8 11" id="KW-1133">Transmembrane helix</keyword>
<dbReference type="Gene3D" id="3.40.50.300">
    <property type="entry name" value="P-loop containing nucleotide triphosphate hydrolases"/>
    <property type="match status" value="1"/>
</dbReference>
<keyword evidence="5 11" id="KW-0812">Transmembrane</keyword>
<dbReference type="InterPro" id="IPR003439">
    <property type="entry name" value="ABC_transporter-like_ATP-bd"/>
</dbReference>
<evidence type="ECO:0000259" key="13">
    <source>
        <dbReference type="PROSITE" id="PS50893"/>
    </source>
</evidence>
<dbReference type="GO" id="GO:0016020">
    <property type="term" value="C:membrane"/>
    <property type="evidence" value="ECO:0007669"/>
    <property type="project" value="UniProtKB-SubCell"/>
</dbReference>
<dbReference type="InterPro" id="IPR044746">
    <property type="entry name" value="ABCC_6TM_D1"/>
</dbReference>
<comment type="catalytic activity">
    <reaction evidence="10">
        <text>ATP + H2O + xenobioticSide 1 = ADP + phosphate + xenobioticSide 2.</text>
        <dbReference type="EC" id="7.6.2.2"/>
    </reaction>
</comment>
<dbReference type="PANTHER" id="PTHR24223">
    <property type="entry name" value="ATP-BINDING CASSETTE SUB-FAMILY C"/>
    <property type="match status" value="1"/>
</dbReference>
<dbReference type="Proteomes" id="UP001359559">
    <property type="component" value="Unassembled WGS sequence"/>
</dbReference>
<feature type="transmembrane region" description="Helical" evidence="11">
    <location>
        <begin position="213"/>
        <end position="234"/>
    </location>
</feature>
<feature type="domain" description="ABC transporter" evidence="13">
    <location>
        <begin position="664"/>
        <end position="864"/>
    </location>
</feature>
<dbReference type="Gene3D" id="1.20.1560.10">
    <property type="entry name" value="ABC transporter type 1, transmembrane domain"/>
    <property type="match status" value="1"/>
</dbReference>
<feature type="transmembrane region" description="Helical" evidence="11">
    <location>
        <begin position="486"/>
        <end position="505"/>
    </location>
</feature>
<dbReference type="InterPro" id="IPR050173">
    <property type="entry name" value="ABC_transporter_C-like"/>
</dbReference>
<dbReference type="PROSITE" id="PS50929">
    <property type="entry name" value="ABC_TM1F"/>
    <property type="match status" value="1"/>
</dbReference>
<dbReference type="InterPro" id="IPR056228">
    <property type="entry name" value="ABCC10-like_N"/>
</dbReference>
<dbReference type="CDD" id="cd18579">
    <property type="entry name" value="ABC_6TM_ABCC_D1"/>
    <property type="match status" value="1"/>
</dbReference>
<comment type="subcellular location">
    <subcellularLocation>
        <location evidence="1">Membrane</location>
        <topology evidence="1">Multi-pass membrane protein</topology>
    </subcellularLocation>
</comment>
<gene>
    <name evidence="15" type="ORF">RJT34_26451</name>
</gene>
<dbReference type="SMART" id="SM00382">
    <property type="entry name" value="AAA"/>
    <property type="match status" value="1"/>
</dbReference>
<dbReference type="EMBL" id="JAYKXN010000007">
    <property type="protein sequence ID" value="KAK7270926.1"/>
    <property type="molecule type" value="Genomic_DNA"/>
</dbReference>
<dbReference type="InterPro" id="IPR027417">
    <property type="entry name" value="P-loop_NTPase"/>
</dbReference>
<dbReference type="AlphaFoldDB" id="A0AAN9IFS7"/>
<evidence type="ECO:0000256" key="7">
    <source>
        <dbReference type="ARBA" id="ARBA00022840"/>
    </source>
</evidence>
<dbReference type="Pfam" id="PF00664">
    <property type="entry name" value="ABC_membrane"/>
    <property type="match status" value="1"/>
</dbReference>
<dbReference type="InterPro" id="IPR011527">
    <property type="entry name" value="ABC1_TM_dom"/>
</dbReference>
<comment type="similarity">
    <text evidence="2">Belongs to the ABC transporter superfamily. ABCC family. Conjugate transporter (TC 3.A.1.208) subfamily.</text>
</comment>
<keyword evidence="6" id="KW-0547">Nucleotide-binding</keyword>
<feature type="chain" id="PRO_5042856357" description="ABC-type xenobiotic transporter" evidence="12">
    <location>
        <begin position="27"/>
        <end position="865"/>
    </location>
</feature>
<dbReference type="InterPro" id="IPR003593">
    <property type="entry name" value="AAA+_ATPase"/>
</dbReference>
<dbReference type="PANTHER" id="PTHR24223:SF367">
    <property type="entry name" value="ABC-TYPE XENOBIOTIC TRANSPORTER"/>
    <property type="match status" value="1"/>
</dbReference>
<keyword evidence="16" id="KW-1185">Reference proteome</keyword>
<feature type="transmembrane region" description="Helical" evidence="11">
    <location>
        <begin position="116"/>
        <end position="139"/>
    </location>
</feature>
<dbReference type="InterPro" id="IPR017871">
    <property type="entry name" value="ABC_transporter-like_CS"/>
</dbReference>
<dbReference type="InterPro" id="IPR036640">
    <property type="entry name" value="ABC1_TM_sf"/>
</dbReference>
<evidence type="ECO:0000256" key="11">
    <source>
        <dbReference type="SAM" id="Phobius"/>
    </source>
</evidence>
<evidence type="ECO:0000313" key="16">
    <source>
        <dbReference type="Proteomes" id="UP001359559"/>
    </source>
</evidence>
<dbReference type="GO" id="GO:0008559">
    <property type="term" value="F:ABC-type xenobiotic transporter activity"/>
    <property type="evidence" value="ECO:0007669"/>
    <property type="project" value="UniProtKB-EC"/>
</dbReference>
<feature type="domain" description="ABC transmembrane type-1" evidence="14">
    <location>
        <begin position="347"/>
        <end position="627"/>
    </location>
</feature>
<dbReference type="GO" id="GO:0005524">
    <property type="term" value="F:ATP binding"/>
    <property type="evidence" value="ECO:0007669"/>
    <property type="project" value="UniProtKB-KW"/>
</dbReference>
<evidence type="ECO:0000256" key="12">
    <source>
        <dbReference type="SAM" id="SignalP"/>
    </source>
</evidence>
<comment type="caution">
    <text evidence="15">The sequence shown here is derived from an EMBL/GenBank/DDBJ whole genome shotgun (WGS) entry which is preliminary data.</text>
</comment>
<organism evidence="15 16">
    <name type="scientific">Clitoria ternatea</name>
    <name type="common">Butterfly pea</name>
    <dbReference type="NCBI Taxonomy" id="43366"/>
    <lineage>
        <taxon>Eukaryota</taxon>
        <taxon>Viridiplantae</taxon>
        <taxon>Streptophyta</taxon>
        <taxon>Embryophyta</taxon>
        <taxon>Tracheophyta</taxon>
        <taxon>Spermatophyta</taxon>
        <taxon>Magnoliopsida</taxon>
        <taxon>eudicotyledons</taxon>
        <taxon>Gunneridae</taxon>
        <taxon>Pentapetalae</taxon>
        <taxon>rosids</taxon>
        <taxon>fabids</taxon>
        <taxon>Fabales</taxon>
        <taxon>Fabaceae</taxon>
        <taxon>Papilionoideae</taxon>
        <taxon>50 kb inversion clade</taxon>
        <taxon>NPAAA clade</taxon>
        <taxon>indigoferoid/millettioid clade</taxon>
        <taxon>Phaseoleae</taxon>
        <taxon>Clitoria</taxon>
    </lineage>
</organism>
<reference evidence="15 16" key="1">
    <citation type="submission" date="2024-01" db="EMBL/GenBank/DDBJ databases">
        <title>The genomes of 5 underutilized Papilionoideae crops provide insights into root nodulation and disease resistance.</title>
        <authorList>
            <person name="Yuan L."/>
        </authorList>
    </citation>
    <scope>NUCLEOTIDE SEQUENCE [LARGE SCALE GENOMIC DNA]</scope>
    <source>
        <strain evidence="15">LY-2023</strain>
        <tissue evidence="15">Leaf</tissue>
    </source>
</reference>
<dbReference type="SUPFAM" id="SSF52540">
    <property type="entry name" value="P-loop containing nucleoside triphosphate hydrolases"/>
    <property type="match status" value="1"/>
</dbReference>
<dbReference type="PROSITE" id="PS00211">
    <property type="entry name" value="ABC_TRANSPORTER_1"/>
    <property type="match status" value="1"/>
</dbReference>
<feature type="signal peptide" evidence="12">
    <location>
        <begin position="1"/>
        <end position="26"/>
    </location>
</feature>
<dbReference type="FunFam" id="1.20.1560.10:FF:000003">
    <property type="entry name" value="ABC transporter C family member 10"/>
    <property type="match status" value="1"/>
</dbReference>
<dbReference type="FunFam" id="3.40.50.300:FF:000997">
    <property type="entry name" value="Multidrug resistance-associated protein 1"/>
    <property type="match status" value="1"/>
</dbReference>
<keyword evidence="4" id="KW-0813">Transport</keyword>
<evidence type="ECO:0000256" key="9">
    <source>
        <dbReference type="ARBA" id="ARBA00023136"/>
    </source>
</evidence>
<name>A0AAN9IFS7_CLITE</name>
<keyword evidence="9 11" id="KW-0472">Membrane</keyword>
<evidence type="ECO:0000256" key="3">
    <source>
        <dbReference type="ARBA" id="ARBA00012191"/>
    </source>
</evidence>
<feature type="transmembrane region" description="Helical" evidence="11">
    <location>
        <begin position="159"/>
        <end position="176"/>
    </location>
</feature>
<dbReference type="EC" id="7.6.2.2" evidence="3"/>
<keyword evidence="12" id="KW-0732">Signal</keyword>
<dbReference type="PROSITE" id="PS50893">
    <property type="entry name" value="ABC_TRANSPORTER_2"/>
    <property type="match status" value="1"/>
</dbReference>
<evidence type="ECO:0000256" key="1">
    <source>
        <dbReference type="ARBA" id="ARBA00004141"/>
    </source>
</evidence>
<evidence type="ECO:0000256" key="2">
    <source>
        <dbReference type="ARBA" id="ARBA00009726"/>
    </source>
</evidence>
<evidence type="ECO:0000256" key="6">
    <source>
        <dbReference type="ARBA" id="ARBA00022741"/>
    </source>
</evidence>